<keyword evidence="2" id="KW-1185">Reference proteome</keyword>
<protein>
    <submittedName>
        <fullName evidence="1">Uncharacterized protein</fullName>
    </submittedName>
</protein>
<accession>A0ACC2BRV5</accession>
<reference evidence="2" key="1">
    <citation type="journal article" date="2024" name="Proc. Natl. Acad. Sci. U.S.A.">
        <title>Extraordinary preservation of gene collinearity over three hundred million years revealed in homosporous lycophytes.</title>
        <authorList>
            <person name="Li C."/>
            <person name="Wickell D."/>
            <person name="Kuo L.Y."/>
            <person name="Chen X."/>
            <person name="Nie B."/>
            <person name="Liao X."/>
            <person name="Peng D."/>
            <person name="Ji J."/>
            <person name="Jenkins J."/>
            <person name="Williams M."/>
            <person name="Shu S."/>
            <person name="Plott C."/>
            <person name="Barry K."/>
            <person name="Rajasekar S."/>
            <person name="Grimwood J."/>
            <person name="Han X."/>
            <person name="Sun S."/>
            <person name="Hou Z."/>
            <person name="He W."/>
            <person name="Dai G."/>
            <person name="Sun C."/>
            <person name="Schmutz J."/>
            <person name="Leebens-Mack J.H."/>
            <person name="Li F.W."/>
            <person name="Wang L."/>
        </authorList>
    </citation>
    <scope>NUCLEOTIDE SEQUENCE [LARGE SCALE GENOMIC DNA]</scope>
    <source>
        <strain evidence="2">cv. PW_Plant_1</strain>
    </source>
</reference>
<evidence type="ECO:0000313" key="1">
    <source>
        <dbReference type="EMBL" id="KAJ7532486.1"/>
    </source>
</evidence>
<proteinExistence type="predicted"/>
<evidence type="ECO:0000313" key="2">
    <source>
        <dbReference type="Proteomes" id="UP001162992"/>
    </source>
</evidence>
<name>A0ACC2BRV5_DIPCM</name>
<gene>
    <name evidence="1" type="ORF">O6H91_13G005800</name>
</gene>
<organism evidence="1 2">
    <name type="scientific">Diphasiastrum complanatum</name>
    <name type="common">Issler's clubmoss</name>
    <name type="synonym">Lycopodium complanatum</name>
    <dbReference type="NCBI Taxonomy" id="34168"/>
    <lineage>
        <taxon>Eukaryota</taxon>
        <taxon>Viridiplantae</taxon>
        <taxon>Streptophyta</taxon>
        <taxon>Embryophyta</taxon>
        <taxon>Tracheophyta</taxon>
        <taxon>Lycopodiopsida</taxon>
        <taxon>Lycopodiales</taxon>
        <taxon>Lycopodiaceae</taxon>
        <taxon>Lycopodioideae</taxon>
        <taxon>Diphasiastrum</taxon>
    </lineage>
</organism>
<dbReference type="Proteomes" id="UP001162992">
    <property type="component" value="Chromosome 13"/>
</dbReference>
<comment type="caution">
    <text evidence="1">The sequence shown here is derived from an EMBL/GenBank/DDBJ whole genome shotgun (WGS) entry which is preliminary data.</text>
</comment>
<sequence>MESMSYQSKIEAWEYNPSDDDQRLPHKYPSNRPVPLEHIHDLGILTWKLDVNDWENNPFLNKIKEERGYKYWEVATLARGVMEDYETKVKGFFQEHMHSQEEIRLILDGGGYWDIRDYDDNWIRFRVEKGDLIVLPPGMCHRFTLDVNDYIKALLIYTEVPARTQHERDDHSAARKSYVEKVLKNPLALHKKIAAAS</sequence>
<dbReference type="EMBL" id="CM055104">
    <property type="protein sequence ID" value="KAJ7532486.1"/>
    <property type="molecule type" value="Genomic_DNA"/>
</dbReference>